<evidence type="ECO:0000313" key="2">
    <source>
        <dbReference type="Proteomes" id="UP001302321"/>
    </source>
</evidence>
<dbReference type="AlphaFoldDB" id="A0AAN6W7K9"/>
<reference evidence="1" key="2">
    <citation type="submission" date="2023-05" db="EMBL/GenBank/DDBJ databases">
        <authorList>
            <consortium name="Lawrence Berkeley National Laboratory"/>
            <person name="Steindorff A."/>
            <person name="Hensen N."/>
            <person name="Bonometti L."/>
            <person name="Westerberg I."/>
            <person name="Brannstrom I.O."/>
            <person name="Guillou S."/>
            <person name="Cros-Aarteil S."/>
            <person name="Calhoun S."/>
            <person name="Haridas S."/>
            <person name="Kuo A."/>
            <person name="Mondo S."/>
            <person name="Pangilinan J."/>
            <person name="Riley R."/>
            <person name="Labutti K."/>
            <person name="Andreopoulos B."/>
            <person name="Lipzen A."/>
            <person name="Chen C."/>
            <person name="Yanf M."/>
            <person name="Daum C."/>
            <person name="Ng V."/>
            <person name="Clum A."/>
            <person name="Ohm R."/>
            <person name="Martin F."/>
            <person name="Silar P."/>
            <person name="Natvig D."/>
            <person name="Lalanne C."/>
            <person name="Gautier V."/>
            <person name="Ament-Velasquez S.L."/>
            <person name="Kruys A."/>
            <person name="Hutchinson M.I."/>
            <person name="Powell A.J."/>
            <person name="Barry K."/>
            <person name="Miller A.N."/>
            <person name="Grigoriev I.V."/>
            <person name="Debuchy R."/>
            <person name="Gladieux P."/>
            <person name="Thoren M.H."/>
            <person name="Johannesson H."/>
        </authorList>
    </citation>
    <scope>NUCLEOTIDE SEQUENCE</scope>
    <source>
        <strain evidence="1">CBS 892.96</strain>
    </source>
</reference>
<accession>A0AAN6W7K9</accession>
<keyword evidence="2" id="KW-1185">Reference proteome</keyword>
<name>A0AAN6W7K9_9PEZI</name>
<reference evidence="1" key="1">
    <citation type="journal article" date="2023" name="Mol. Phylogenet. Evol.">
        <title>Genome-scale phylogeny and comparative genomics of the fungal order Sordariales.</title>
        <authorList>
            <person name="Hensen N."/>
            <person name="Bonometti L."/>
            <person name="Westerberg I."/>
            <person name="Brannstrom I.O."/>
            <person name="Guillou S."/>
            <person name="Cros-Aarteil S."/>
            <person name="Calhoun S."/>
            <person name="Haridas S."/>
            <person name="Kuo A."/>
            <person name="Mondo S."/>
            <person name="Pangilinan J."/>
            <person name="Riley R."/>
            <person name="LaButti K."/>
            <person name="Andreopoulos B."/>
            <person name="Lipzen A."/>
            <person name="Chen C."/>
            <person name="Yan M."/>
            <person name="Daum C."/>
            <person name="Ng V."/>
            <person name="Clum A."/>
            <person name="Steindorff A."/>
            <person name="Ohm R.A."/>
            <person name="Martin F."/>
            <person name="Silar P."/>
            <person name="Natvig D.O."/>
            <person name="Lalanne C."/>
            <person name="Gautier V."/>
            <person name="Ament-Velasquez S.L."/>
            <person name="Kruys A."/>
            <person name="Hutchinson M.I."/>
            <person name="Powell A.J."/>
            <person name="Barry K."/>
            <person name="Miller A.N."/>
            <person name="Grigoriev I.V."/>
            <person name="Debuchy R."/>
            <person name="Gladieux P."/>
            <person name="Hiltunen Thoren M."/>
            <person name="Johannesson H."/>
        </authorList>
    </citation>
    <scope>NUCLEOTIDE SEQUENCE</scope>
    <source>
        <strain evidence="1">CBS 892.96</strain>
    </source>
</reference>
<gene>
    <name evidence="1" type="ORF">QBC36DRAFT_345938</name>
</gene>
<proteinExistence type="predicted"/>
<organism evidence="1 2">
    <name type="scientific">Triangularia setosa</name>
    <dbReference type="NCBI Taxonomy" id="2587417"/>
    <lineage>
        <taxon>Eukaryota</taxon>
        <taxon>Fungi</taxon>
        <taxon>Dikarya</taxon>
        <taxon>Ascomycota</taxon>
        <taxon>Pezizomycotina</taxon>
        <taxon>Sordariomycetes</taxon>
        <taxon>Sordariomycetidae</taxon>
        <taxon>Sordariales</taxon>
        <taxon>Podosporaceae</taxon>
        <taxon>Triangularia</taxon>
    </lineage>
</organism>
<dbReference type="Proteomes" id="UP001302321">
    <property type="component" value="Unassembled WGS sequence"/>
</dbReference>
<evidence type="ECO:0000313" key="1">
    <source>
        <dbReference type="EMBL" id="KAK4176849.1"/>
    </source>
</evidence>
<dbReference type="EMBL" id="MU866183">
    <property type="protein sequence ID" value="KAK4176849.1"/>
    <property type="molecule type" value="Genomic_DNA"/>
</dbReference>
<protein>
    <submittedName>
        <fullName evidence="1">Uncharacterized protein</fullName>
    </submittedName>
</protein>
<sequence>MSQTQNGHNIPFWVPNVMAPHGFLANHYPDAIGSITGLDPNGHPYSYVSGLHSTGRIPQPPPTTNPGFPAANLLNSTGGAGAEPGFNYFFPTEHANVIVLKSATAPWKLADGYDRLDYWSVKVPSNVTMAELLVGFGATSREMERNAVYVVYQQGDGKWEHQESIRGGDEGVMRRSVREMGWLKKGPGGRVGCKYLWVVKG</sequence>
<comment type="caution">
    <text evidence="1">The sequence shown here is derived from an EMBL/GenBank/DDBJ whole genome shotgun (WGS) entry which is preliminary data.</text>
</comment>